<proteinExistence type="predicted"/>
<gene>
    <name evidence="1" type="ORF">EVAR_53252_1</name>
</gene>
<keyword evidence="2" id="KW-1185">Reference proteome</keyword>
<dbReference type="AlphaFoldDB" id="A0A4C1XGL0"/>
<dbReference type="EMBL" id="BGZK01000811">
    <property type="protein sequence ID" value="GBP61337.1"/>
    <property type="molecule type" value="Genomic_DNA"/>
</dbReference>
<comment type="caution">
    <text evidence="1">The sequence shown here is derived from an EMBL/GenBank/DDBJ whole genome shotgun (WGS) entry which is preliminary data.</text>
</comment>
<sequence length="128" mass="14148">MNIPSTRVGIGGHRYPMDPRQFEGVASGLSTSYVGMQIRNGMSNRGRSELMERGEADEGRLWADGVGVGHRNFLEPTMNETNNGNCYFTPVFCESALYHHSNGSIFMLQQSRLHGSSTINGNVVSYFP</sequence>
<organism evidence="1 2">
    <name type="scientific">Eumeta variegata</name>
    <name type="common">Bagworm moth</name>
    <name type="synonym">Eumeta japonica</name>
    <dbReference type="NCBI Taxonomy" id="151549"/>
    <lineage>
        <taxon>Eukaryota</taxon>
        <taxon>Metazoa</taxon>
        <taxon>Ecdysozoa</taxon>
        <taxon>Arthropoda</taxon>
        <taxon>Hexapoda</taxon>
        <taxon>Insecta</taxon>
        <taxon>Pterygota</taxon>
        <taxon>Neoptera</taxon>
        <taxon>Endopterygota</taxon>
        <taxon>Lepidoptera</taxon>
        <taxon>Glossata</taxon>
        <taxon>Ditrysia</taxon>
        <taxon>Tineoidea</taxon>
        <taxon>Psychidae</taxon>
        <taxon>Oiketicinae</taxon>
        <taxon>Eumeta</taxon>
    </lineage>
</organism>
<protein>
    <submittedName>
        <fullName evidence="1">Uncharacterized protein</fullName>
    </submittedName>
</protein>
<reference evidence="1 2" key="1">
    <citation type="journal article" date="2019" name="Commun. Biol.">
        <title>The bagworm genome reveals a unique fibroin gene that provides high tensile strength.</title>
        <authorList>
            <person name="Kono N."/>
            <person name="Nakamura H."/>
            <person name="Ohtoshi R."/>
            <person name="Tomita M."/>
            <person name="Numata K."/>
            <person name="Arakawa K."/>
        </authorList>
    </citation>
    <scope>NUCLEOTIDE SEQUENCE [LARGE SCALE GENOMIC DNA]</scope>
</reference>
<evidence type="ECO:0000313" key="1">
    <source>
        <dbReference type="EMBL" id="GBP61337.1"/>
    </source>
</evidence>
<accession>A0A4C1XGL0</accession>
<name>A0A4C1XGL0_EUMVA</name>
<evidence type="ECO:0000313" key="2">
    <source>
        <dbReference type="Proteomes" id="UP000299102"/>
    </source>
</evidence>
<dbReference type="Proteomes" id="UP000299102">
    <property type="component" value="Unassembled WGS sequence"/>
</dbReference>